<dbReference type="PRINTS" id="PR00344">
    <property type="entry name" value="BCTRLSENSOR"/>
</dbReference>
<dbReference type="InterPro" id="IPR003661">
    <property type="entry name" value="HisK_dim/P_dom"/>
</dbReference>
<organism evidence="13 14">
    <name type="scientific">Ornithinibacillus halotolerans</name>
    <dbReference type="NCBI Taxonomy" id="1274357"/>
    <lineage>
        <taxon>Bacteria</taxon>
        <taxon>Bacillati</taxon>
        <taxon>Bacillota</taxon>
        <taxon>Bacilli</taxon>
        <taxon>Bacillales</taxon>
        <taxon>Bacillaceae</taxon>
        <taxon>Ornithinibacillus</taxon>
    </lineage>
</organism>
<keyword evidence="6" id="KW-0547">Nucleotide-binding</keyword>
<comment type="subcellular location">
    <subcellularLocation>
        <location evidence="2">Membrane</location>
    </subcellularLocation>
</comment>
<name>A0A916S2K4_9BACI</name>
<dbReference type="Pfam" id="PF02518">
    <property type="entry name" value="HATPase_c"/>
    <property type="match status" value="1"/>
</dbReference>
<dbReference type="GO" id="GO:0004721">
    <property type="term" value="F:phosphoprotein phosphatase activity"/>
    <property type="evidence" value="ECO:0007669"/>
    <property type="project" value="TreeGrafter"/>
</dbReference>
<keyword evidence="8" id="KW-0067">ATP-binding</keyword>
<dbReference type="GO" id="GO:0005524">
    <property type="term" value="F:ATP binding"/>
    <property type="evidence" value="ECO:0007669"/>
    <property type="project" value="UniProtKB-KW"/>
</dbReference>
<protein>
    <recommendedName>
        <fullName evidence="3">histidine kinase</fullName>
        <ecNumber evidence="3">2.7.13.3</ecNumber>
    </recommendedName>
</protein>
<keyword evidence="14" id="KW-1185">Reference proteome</keyword>
<evidence type="ECO:0000256" key="4">
    <source>
        <dbReference type="ARBA" id="ARBA00022553"/>
    </source>
</evidence>
<dbReference type="InterPro" id="IPR004358">
    <property type="entry name" value="Sig_transdc_His_kin-like_C"/>
</dbReference>
<dbReference type="CDD" id="cd00082">
    <property type="entry name" value="HisKA"/>
    <property type="match status" value="1"/>
</dbReference>
<dbReference type="InterPro" id="IPR005467">
    <property type="entry name" value="His_kinase_dom"/>
</dbReference>
<evidence type="ECO:0000256" key="3">
    <source>
        <dbReference type="ARBA" id="ARBA00012438"/>
    </source>
</evidence>
<evidence type="ECO:0000256" key="7">
    <source>
        <dbReference type="ARBA" id="ARBA00022777"/>
    </source>
</evidence>
<reference evidence="13" key="2">
    <citation type="submission" date="2020-09" db="EMBL/GenBank/DDBJ databases">
        <authorList>
            <person name="Sun Q."/>
            <person name="Zhou Y."/>
        </authorList>
    </citation>
    <scope>NUCLEOTIDE SEQUENCE</scope>
    <source>
        <strain evidence="13">CGMCC 1.12408</strain>
    </source>
</reference>
<gene>
    <name evidence="13" type="ORF">GCM10008025_22570</name>
</gene>
<dbReference type="PANTHER" id="PTHR45453">
    <property type="entry name" value="PHOSPHATE REGULON SENSOR PROTEIN PHOR"/>
    <property type="match status" value="1"/>
</dbReference>
<dbReference type="GO" id="GO:0005886">
    <property type="term" value="C:plasma membrane"/>
    <property type="evidence" value="ECO:0007669"/>
    <property type="project" value="TreeGrafter"/>
</dbReference>
<evidence type="ECO:0000256" key="8">
    <source>
        <dbReference type="ARBA" id="ARBA00022840"/>
    </source>
</evidence>
<dbReference type="PANTHER" id="PTHR45453:SF1">
    <property type="entry name" value="PHOSPHATE REGULON SENSOR PROTEIN PHOR"/>
    <property type="match status" value="1"/>
</dbReference>
<keyword evidence="11" id="KW-1133">Transmembrane helix</keyword>
<dbReference type="SUPFAM" id="SSF47384">
    <property type="entry name" value="Homodimeric domain of signal transducing histidine kinase"/>
    <property type="match status" value="1"/>
</dbReference>
<proteinExistence type="predicted"/>
<comment type="caution">
    <text evidence="13">The sequence shown here is derived from an EMBL/GenBank/DDBJ whole genome shotgun (WGS) entry which is preliminary data.</text>
</comment>
<dbReference type="Gene3D" id="1.10.287.130">
    <property type="match status" value="1"/>
</dbReference>
<feature type="transmembrane region" description="Helical" evidence="11">
    <location>
        <begin position="6"/>
        <end position="24"/>
    </location>
</feature>
<dbReference type="SUPFAM" id="SSF55874">
    <property type="entry name" value="ATPase domain of HSP90 chaperone/DNA topoisomerase II/histidine kinase"/>
    <property type="match status" value="1"/>
</dbReference>
<evidence type="ECO:0000313" key="13">
    <source>
        <dbReference type="EMBL" id="GGA78576.1"/>
    </source>
</evidence>
<dbReference type="InterPro" id="IPR036097">
    <property type="entry name" value="HisK_dim/P_sf"/>
</dbReference>
<dbReference type="EC" id="2.7.13.3" evidence="3"/>
<dbReference type="Gene3D" id="3.30.565.10">
    <property type="entry name" value="Histidine kinase-like ATPase, C-terminal domain"/>
    <property type="match status" value="1"/>
</dbReference>
<keyword evidence="9" id="KW-0902">Two-component regulatory system</keyword>
<dbReference type="GO" id="GO:0016036">
    <property type="term" value="P:cellular response to phosphate starvation"/>
    <property type="evidence" value="ECO:0007669"/>
    <property type="project" value="TreeGrafter"/>
</dbReference>
<dbReference type="Proteomes" id="UP000613512">
    <property type="component" value="Unassembled WGS sequence"/>
</dbReference>
<dbReference type="InterPro" id="IPR003594">
    <property type="entry name" value="HATPase_dom"/>
</dbReference>
<keyword evidence="7 13" id="KW-0418">Kinase</keyword>
<evidence type="ECO:0000259" key="12">
    <source>
        <dbReference type="PROSITE" id="PS50109"/>
    </source>
</evidence>
<evidence type="ECO:0000256" key="2">
    <source>
        <dbReference type="ARBA" id="ARBA00004370"/>
    </source>
</evidence>
<feature type="domain" description="Histidine kinase" evidence="12">
    <location>
        <begin position="91"/>
        <end position="284"/>
    </location>
</feature>
<feature type="coiled-coil region" evidence="10">
    <location>
        <begin position="107"/>
        <end position="167"/>
    </location>
</feature>
<dbReference type="RefSeq" id="WP_373284740.1">
    <property type="nucleotide sequence ID" value="NZ_BMEY01000010.1"/>
</dbReference>
<evidence type="ECO:0000256" key="11">
    <source>
        <dbReference type="SAM" id="Phobius"/>
    </source>
</evidence>
<evidence type="ECO:0000256" key="5">
    <source>
        <dbReference type="ARBA" id="ARBA00022679"/>
    </source>
</evidence>
<dbReference type="InterPro" id="IPR050351">
    <property type="entry name" value="BphY/WalK/GraS-like"/>
</dbReference>
<keyword evidence="11" id="KW-0472">Membrane</keyword>
<dbReference type="InterPro" id="IPR036890">
    <property type="entry name" value="HATPase_C_sf"/>
</dbReference>
<comment type="catalytic activity">
    <reaction evidence="1">
        <text>ATP + protein L-histidine = ADP + protein N-phospho-L-histidine.</text>
        <dbReference type="EC" id="2.7.13.3"/>
    </reaction>
</comment>
<evidence type="ECO:0000256" key="10">
    <source>
        <dbReference type="SAM" id="Coils"/>
    </source>
</evidence>
<keyword evidence="11" id="KW-0812">Transmembrane</keyword>
<keyword evidence="4" id="KW-0597">Phosphoprotein</keyword>
<keyword evidence="5" id="KW-0808">Transferase</keyword>
<dbReference type="GO" id="GO:0000155">
    <property type="term" value="F:phosphorelay sensor kinase activity"/>
    <property type="evidence" value="ECO:0007669"/>
    <property type="project" value="InterPro"/>
</dbReference>
<dbReference type="CDD" id="cd00075">
    <property type="entry name" value="HATPase"/>
    <property type="match status" value="1"/>
</dbReference>
<dbReference type="Pfam" id="PF00512">
    <property type="entry name" value="HisKA"/>
    <property type="match status" value="1"/>
</dbReference>
<dbReference type="AlphaFoldDB" id="A0A916S2K4"/>
<accession>A0A916S2K4</accession>
<sequence length="301" mass="34772">MNVLVYIVITISIIAVFLFTRLFSIKKEVHNISQQLQKYTNRKTNKKIDIALMDKDIEKLGIQINKLMDMYVTEHREKIRFEMEQKQAVANISHDLRTPLTSILGYIQMAEAENVELEEKEEFLSIAKQRAKRLEALLNDFFELSVIESAEHKLKSERININRLVVDTIMSFYDRFNEKNLEPIINIPKGNLFIIADESAVSRVVENLISNAIKHSDGNIIISLEEKESTIMLSIKNDAYTLTKQDVERIFDRFYMVDQSRSDNSTGLGLSIVKSFMDKMNGTIASELVNGQLAIRCEWEK</sequence>
<keyword evidence="10" id="KW-0175">Coiled coil</keyword>
<evidence type="ECO:0000256" key="9">
    <source>
        <dbReference type="ARBA" id="ARBA00023012"/>
    </source>
</evidence>
<evidence type="ECO:0000256" key="1">
    <source>
        <dbReference type="ARBA" id="ARBA00000085"/>
    </source>
</evidence>
<evidence type="ECO:0000256" key="6">
    <source>
        <dbReference type="ARBA" id="ARBA00022741"/>
    </source>
</evidence>
<dbReference type="SMART" id="SM00387">
    <property type="entry name" value="HATPase_c"/>
    <property type="match status" value="1"/>
</dbReference>
<evidence type="ECO:0000313" key="14">
    <source>
        <dbReference type="Proteomes" id="UP000613512"/>
    </source>
</evidence>
<reference evidence="13" key="1">
    <citation type="journal article" date="2014" name="Int. J. Syst. Evol. Microbiol.">
        <title>Complete genome sequence of Corynebacterium casei LMG S-19264T (=DSM 44701T), isolated from a smear-ripened cheese.</title>
        <authorList>
            <consortium name="US DOE Joint Genome Institute (JGI-PGF)"/>
            <person name="Walter F."/>
            <person name="Albersmeier A."/>
            <person name="Kalinowski J."/>
            <person name="Ruckert C."/>
        </authorList>
    </citation>
    <scope>NUCLEOTIDE SEQUENCE</scope>
    <source>
        <strain evidence="13">CGMCC 1.12408</strain>
    </source>
</reference>
<dbReference type="EMBL" id="BMEY01000010">
    <property type="protein sequence ID" value="GGA78576.1"/>
    <property type="molecule type" value="Genomic_DNA"/>
</dbReference>
<dbReference type="SMART" id="SM00388">
    <property type="entry name" value="HisKA"/>
    <property type="match status" value="1"/>
</dbReference>
<dbReference type="PROSITE" id="PS50109">
    <property type="entry name" value="HIS_KIN"/>
    <property type="match status" value="1"/>
</dbReference>